<protein>
    <recommendedName>
        <fullName evidence="3">Sulfotransferase domain-containing protein</fullName>
    </recommendedName>
</protein>
<evidence type="ECO:0000256" key="2">
    <source>
        <dbReference type="ARBA" id="ARBA00022679"/>
    </source>
</evidence>
<organism evidence="4 5">
    <name type="scientific">Marivivens niveibacter</name>
    <dbReference type="NCBI Taxonomy" id="1930667"/>
    <lineage>
        <taxon>Bacteria</taxon>
        <taxon>Pseudomonadati</taxon>
        <taxon>Pseudomonadota</taxon>
        <taxon>Alphaproteobacteria</taxon>
        <taxon>Rhodobacterales</taxon>
        <taxon>Paracoccaceae</taxon>
        <taxon>Marivivens group</taxon>
        <taxon>Marivivens</taxon>
    </lineage>
</organism>
<dbReference type="SUPFAM" id="SSF52540">
    <property type="entry name" value="P-loop containing nucleoside triphosphate hydrolases"/>
    <property type="match status" value="1"/>
</dbReference>
<reference evidence="4 5" key="1">
    <citation type="submission" date="2016-12" db="EMBL/GenBank/DDBJ databases">
        <title>The draft genome sequence of HSLHS2.</title>
        <authorList>
            <person name="Hu D."/>
            <person name="Wang L."/>
            <person name="Shao Z."/>
        </authorList>
    </citation>
    <scope>NUCLEOTIDE SEQUENCE [LARGE SCALE GENOMIC DNA]</scope>
    <source>
        <strain evidence="4">MCCC 1A06712</strain>
    </source>
</reference>
<dbReference type="Pfam" id="PF00685">
    <property type="entry name" value="Sulfotransfer_1"/>
    <property type="match status" value="1"/>
</dbReference>
<evidence type="ECO:0000256" key="1">
    <source>
        <dbReference type="ARBA" id="ARBA00005771"/>
    </source>
</evidence>
<accession>A0A251X1H1</accession>
<dbReference type="InterPro" id="IPR027417">
    <property type="entry name" value="P-loop_NTPase"/>
</dbReference>
<evidence type="ECO:0000313" key="5">
    <source>
        <dbReference type="Proteomes" id="UP000194664"/>
    </source>
</evidence>
<dbReference type="InterPro" id="IPR000863">
    <property type="entry name" value="Sulfotransferase_dom"/>
</dbReference>
<sequence>MSNSKLSWNLRRFGLSPQILKERLLLNTPDHGFFITSQPKSGTHLLERVLCLMPGIYRPIMRTVNEHNLGRYGGFENIAESAIHGRLIVSHLHFHPDWAQKLSQKQVRSFAMTRDPRAMVLSYVHYVQKRADHAEHQRLKNLSVEEAINLLINEKPEDNGENFITNMNLFAGWTKQPEIFSVRFEDLVGPNREKTVVDIANHAGIDLKPEQIDIIVENAFSAASPTFRSGRIDEWKNVLNAKQITKIEDATQSAMSHYYST</sequence>
<gene>
    <name evidence="4" type="ORF">BVC71_02795</name>
</gene>
<dbReference type="Proteomes" id="UP000194664">
    <property type="component" value="Unassembled WGS sequence"/>
</dbReference>
<feature type="domain" description="Sulfotransferase" evidence="3">
    <location>
        <begin position="33"/>
        <end position="256"/>
    </location>
</feature>
<dbReference type="AlphaFoldDB" id="A0A251X1H1"/>
<dbReference type="EMBL" id="MSPP01000001">
    <property type="protein sequence ID" value="OUD10446.1"/>
    <property type="molecule type" value="Genomic_DNA"/>
</dbReference>
<comment type="similarity">
    <text evidence="1">Belongs to the sulfotransferase 1 family.</text>
</comment>
<keyword evidence="2" id="KW-0808">Transferase</keyword>
<comment type="caution">
    <text evidence="4">The sequence shown here is derived from an EMBL/GenBank/DDBJ whole genome shotgun (WGS) entry which is preliminary data.</text>
</comment>
<dbReference type="PANTHER" id="PTHR11783">
    <property type="entry name" value="SULFOTRANSFERASE SULT"/>
    <property type="match status" value="1"/>
</dbReference>
<dbReference type="Gene3D" id="3.40.50.300">
    <property type="entry name" value="P-loop containing nucleotide triphosphate hydrolases"/>
    <property type="match status" value="1"/>
</dbReference>
<proteinExistence type="inferred from homology"/>
<dbReference type="GO" id="GO:0008146">
    <property type="term" value="F:sulfotransferase activity"/>
    <property type="evidence" value="ECO:0007669"/>
    <property type="project" value="InterPro"/>
</dbReference>
<evidence type="ECO:0000313" key="4">
    <source>
        <dbReference type="EMBL" id="OUD10446.1"/>
    </source>
</evidence>
<dbReference type="RefSeq" id="WP_086450096.1">
    <property type="nucleotide sequence ID" value="NZ_MSPP01000001.1"/>
</dbReference>
<name>A0A251X1H1_9RHOB</name>
<keyword evidence="5" id="KW-1185">Reference proteome</keyword>
<evidence type="ECO:0000259" key="3">
    <source>
        <dbReference type="Pfam" id="PF00685"/>
    </source>
</evidence>
<dbReference type="OrthoDB" id="7855720at2"/>